<evidence type="ECO:0000313" key="2">
    <source>
        <dbReference type="Proteomes" id="UP000317122"/>
    </source>
</evidence>
<dbReference type="AlphaFoldDB" id="A0A562P9I0"/>
<gene>
    <name evidence="1" type="ORF">IQ26_00997</name>
</gene>
<reference evidence="1 2" key="1">
    <citation type="journal article" date="2015" name="Stand. Genomic Sci.">
        <title>Genomic Encyclopedia of Bacterial and Archaeal Type Strains, Phase III: the genomes of soil and plant-associated and newly described type strains.</title>
        <authorList>
            <person name="Whitman W.B."/>
            <person name="Woyke T."/>
            <person name="Klenk H.P."/>
            <person name="Zhou Y."/>
            <person name="Lilburn T.G."/>
            <person name="Beck B.J."/>
            <person name="De Vos P."/>
            <person name="Vandamme P."/>
            <person name="Eisen J.A."/>
            <person name="Garrity G."/>
            <person name="Hugenholtz P."/>
            <person name="Kyrpides N.C."/>
        </authorList>
    </citation>
    <scope>NUCLEOTIDE SEQUENCE [LARGE SCALE GENOMIC DNA]</scope>
    <source>
        <strain evidence="1 2">CGMCC 1.2546</strain>
    </source>
</reference>
<organism evidence="1 2">
    <name type="scientific">Mesorhizobium tianshanense</name>
    <dbReference type="NCBI Taxonomy" id="39844"/>
    <lineage>
        <taxon>Bacteria</taxon>
        <taxon>Pseudomonadati</taxon>
        <taxon>Pseudomonadota</taxon>
        <taxon>Alphaproteobacteria</taxon>
        <taxon>Hyphomicrobiales</taxon>
        <taxon>Phyllobacteriaceae</taxon>
        <taxon>Mesorhizobium</taxon>
    </lineage>
</organism>
<accession>A0A562P9I0</accession>
<dbReference type="Proteomes" id="UP000317122">
    <property type="component" value="Unassembled WGS sequence"/>
</dbReference>
<dbReference type="RefSeq" id="WP_145714520.1">
    <property type="nucleotide sequence ID" value="NZ_BSPF01000022.1"/>
</dbReference>
<sequence>MKRPETIIIGGRAYNRRVILDMRRQQLDAWKAAQPEQPALFALKQDRRPAAERSAARRYQEPSLLVLMQERQR</sequence>
<comment type="caution">
    <text evidence="1">The sequence shown here is derived from an EMBL/GenBank/DDBJ whole genome shotgun (WGS) entry which is preliminary data.</text>
</comment>
<protein>
    <submittedName>
        <fullName evidence="1">Uncharacterized protein</fullName>
    </submittedName>
</protein>
<proteinExistence type="predicted"/>
<dbReference type="EMBL" id="VLKT01000005">
    <property type="protein sequence ID" value="TWI41061.1"/>
    <property type="molecule type" value="Genomic_DNA"/>
</dbReference>
<keyword evidence="2" id="KW-1185">Reference proteome</keyword>
<evidence type="ECO:0000313" key="1">
    <source>
        <dbReference type="EMBL" id="TWI41061.1"/>
    </source>
</evidence>
<name>A0A562P9I0_9HYPH</name>